<sequence length="172" mass="17166">MAVTIDGSASVTINSGAILGITSGTAVASTSGTSIDFTSIPSWVKRITVMFSGVSVSGTSSPLVQIGSGGVSNTGYLSYATVTDTASGVTSSTAGFIIFSNTAAANIYGVMTLALITGNTWVASGSMVMGTSARSTTFGGNNALSGTLDRVRITTVNGTDTFDAGSINILYE</sequence>
<reference evidence="1" key="1">
    <citation type="submission" date="2020-04" db="EMBL/GenBank/DDBJ databases">
        <authorList>
            <person name="Chiriac C."/>
            <person name="Salcher M."/>
            <person name="Ghai R."/>
            <person name="Kavagutti S V."/>
        </authorList>
    </citation>
    <scope>NUCLEOTIDE SEQUENCE</scope>
</reference>
<protein>
    <submittedName>
        <fullName evidence="1">Uncharacterized protein</fullName>
    </submittedName>
</protein>
<name>A0A6J5MZ62_9CAUD</name>
<dbReference type="EMBL" id="LR796561">
    <property type="protein sequence ID" value="CAB4152174.1"/>
    <property type="molecule type" value="Genomic_DNA"/>
</dbReference>
<gene>
    <name evidence="1" type="ORF">UFOVP588_56</name>
</gene>
<organism evidence="1">
    <name type="scientific">uncultured Caudovirales phage</name>
    <dbReference type="NCBI Taxonomy" id="2100421"/>
    <lineage>
        <taxon>Viruses</taxon>
        <taxon>Duplodnaviria</taxon>
        <taxon>Heunggongvirae</taxon>
        <taxon>Uroviricota</taxon>
        <taxon>Caudoviricetes</taxon>
        <taxon>Peduoviridae</taxon>
        <taxon>Maltschvirus</taxon>
        <taxon>Maltschvirus maltsch</taxon>
    </lineage>
</organism>
<accession>A0A6J5MZ62</accession>
<proteinExistence type="predicted"/>
<evidence type="ECO:0000313" key="1">
    <source>
        <dbReference type="EMBL" id="CAB4152174.1"/>
    </source>
</evidence>